<sequence length="294" mass="31930">MVAQEEQEALEEVKKAEEEAEDAQNQLTGQTEQKRRQRPEENQNHAEGSLKTDEAANDTSAPPEVGVRIEPPKIEVTHETAASPSGVGLKVRPPTIDIAPRTAASIATNTPSELGPWSSRSRLSSTLQPLQRGRRDPELYRGLLTLSIDANGGNSATLIIGRTAEQNERVSLVVAGPTDLWFHVRDFPGAHVVLRGEGNSWKPTKEQIQLAADCACYFSKCRGSGTETAVTFTLAKNVSKAKGTPVGTVAVTSPQTMMGRSNAVKEFVENLMQERRESNTKKKLRIKANPALPS</sequence>
<evidence type="ECO:0000259" key="2">
    <source>
        <dbReference type="Pfam" id="PF05670"/>
    </source>
</evidence>
<dbReference type="RefSeq" id="XP_029219389.1">
    <property type="nucleotide sequence ID" value="XM_029364681.1"/>
</dbReference>
<feature type="region of interest" description="Disordered" evidence="1">
    <location>
        <begin position="275"/>
        <end position="294"/>
    </location>
</feature>
<gene>
    <name evidence="3" type="ORF">BESB_062670</name>
</gene>
<evidence type="ECO:0000313" key="3">
    <source>
        <dbReference type="EMBL" id="PFH35380.1"/>
    </source>
</evidence>
<evidence type="ECO:0000313" key="4">
    <source>
        <dbReference type="Proteomes" id="UP000224006"/>
    </source>
</evidence>
<dbReference type="AlphaFoldDB" id="A0A2A9MJ10"/>
<feature type="region of interest" description="Disordered" evidence="1">
    <location>
        <begin position="1"/>
        <end position="70"/>
    </location>
</feature>
<feature type="compositionally biased region" description="Acidic residues" evidence="1">
    <location>
        <begin position="1"/>
        <end position="10"/>
    </location>
</feature>
<dbReference type="InterPro" id="IPR051608">
    <property type="entry name" value="RQC_Subunit_NEMF"/>
</dbReference>
<dbReference type="Pfam" id="PF05670">
    <property type="entry name" value="NFACT-R_1"/>
    <property type="match status" value="1"/>
</dbReference>
<evidence type="ECO:0000256" key="1">
    <source>
        <dbReference type="SAM" id="MobiDB-lite"/>
    </source>
</evidence>
<feature type="region of interest" description="Disordered" evidence="1">
    <location>
        <begin position="109"/>
        <end position="132"/>
    </location>
</feature>
<name>A0A2A9MJ10_BESBE</name>
<protein>
    <recommendedName>
        <fullName evidence="2">NFACT RNA-binding domain-containing protein</fullName>
    </recommendedName>
</protein>
<dbReference type="GO" id="GO:1990112">
    <property type="term" value="C:RQC complex"/>
    <property type="evidence" value="ECO:0007669"/>
    <property type="project" value="TreeGrafter"/>
</dbReference>
<dbReference type="GO" id="GO:0043023">
    <property type="term" value="F:ribosomal large subunit binding"/>
    <property type="evidence" value="ECO:0007669"/>
    <property type="project" value="TreeGrafter"/>
</dbReference>
<feature type="compositionally biased region" description="Basic and acidic residues" evidence="1">
    <location>
        <begin position="32"/>
        <end position="54"/>
    </location>
</feature>
<organism evidence="3 4">
    <name type="scientific">Besnoitia besnoiti</name>
    <name type="common">Apicomplexan protozoan</name>
    <dbReference type="NCBI Taxonomy" id="94643"/>
    <lineage>
        <taxon>Eukaryota</taxon>
        <taxon>Sar</taxon>
        <taxon>Alveolata</taxon>
        <taxon>Apicomplexa</taxon>
        <taxon>Conoidasida</taxon>
        <taxon>Coccidia</taxon>
        <taxon>Eucoccidiorida</taxon>
        <taxon>Eimeriorina</taxon>
        <taxon>Sarcocystidae</taxon>
        <taxon>Besnoitia</taxon>
    </lineage>
</organism>
<keyword evidence="4" id="KW-1185">Reference proteome</keyword>
<dbReference type="GO" id="GO:0072344">
    <property type="term" value="P:rescue of stalled ribosome"/>
    <property type="evidence" value="ECO:0007669"/>
    <property type="project" value="TreeGrafter"/>
</dbReference>
<proteinExistence type="predicted"/>
<dbReference type="OrthoDB" id="329357at2759"/>
<dbReference type="GO" id="GO:0000049">
    <property type="term" value="F:tRNA binding"/>
    <property type="evidence" value="ECO:0007669"/>
    <property type="project" value="TreeGrafter"/>
</dbReference>
<dbReference type="EMBL" id="NWUJ01000005">
    <property type="protein sequence ID" value="PFH35380.1"/>
    <property type="molecule type" value="Genomic_DNA"/>
</dbReference>
<dbReference type="VEuPathDB" id="ToxoDB:BESB_062670"/>
<dbReference type="Proteomes" id="UP000224006">
    <property type="component" value="Chromosome V"/>
</dbReference>
<dbReference type="PANTHER" id="PTHR15239">
    <property type="entry name" value="NUCLEAR EXPORT MEDIATOR FACTOR NEMF"/>
    <property type="match status" value="1"/>
</dbReference>
<feature type="domain" description="NFACT RNA-binding" evidence="2">
    <location>
        <begin position="156"/>
        <end position="250"/>
    </location>
</feature>
<dbReference type="KEGG" id="bbes:BESB_062670"/>
<reference evidence="3 4" key="1">
    <citation type="submission" date="2017-09" db="EMBL/GenBank/DDBJ databases">
        <title>Genome sequencing of Besnoitia besnoiti strain Bb-Ger1.</title>
        <authorList>
            <person name="Schares G."/>
            <person name="Venepally P."/>
            <person name="Lorenzi H.A."/>
        </authorList>
    </citation>
    <scope>NUCLEOTIDE SEQUENCE [LARGE SCALE GENOMIC DNA]</scope>
    <source>
        <strain evidence="3 4">Bb-Ger1</strain>
    </source>
</reference>
<accession>A0A2A9MJ10</accession>
<feature type="compositionally biased region" description="Polar residues" evidence="1">
    <location>
        <begin position="109"/>
        <end position="129"/>
    </location>
</feature>
<comment type="caution">
    <text evidence="3">The sequence shown here is derived from an EMBL/GenBank/DDBJ whole genome shotgun (WGS) entry which is preliminary data.</text>
</comment>
<dbReference type="GeneID" id="40311195"/>
<dbReference type="InterPro" id="IPR008532">
    <property type="entry name" value="NFACT_RNA-bd"/>
</dbReference>
<dbReference type="PANTHER" id="PTHR15239:SF6">
    <property type="entry name" value="RIBOSOME QUALITY CONTROL COMPLEX SUBUNIT NEMF"/>
    <property type="match status" value="1"/>
</dbReference>
<dbReference type="STRING" id="94643.A0A2A9MJ10"/>